<dbReference type="PROSITE" id="PS00211">
    <property type="entry name" value="ABC_TRANSPORTER_1"/>
    <property type="match status" value="1"/>
</dbReference>
<evidence type="ECO:0000313" key="7">
    <source>
        <dbReference type="EMBL" id="MCG2590590.1"/>
    </source>
</evidence>
<dbReference type="InterPro" id="IPR025302">
    <property type="entry name" value="DrrA1/2-like_C"/>
</dbReference>
<keyword evidence="8" id="KW-1185">Reference proteome</keyword>
<name>A0ABS9KIB9_9BACT</name>
<evidence type="ECO:0000256" key="1">
    <source>
        <dbReference type="ARBA" id="ARBA00005417"/>
    </source>
</evidence>
<dbReference type="Proteomes" id="UP001165366">
    <property type="component" value="Unassembled WGS sequence"/>
</dbReference>
<proteinExistence type="inferred from homology"/>
<dbReference type="InterPro" id="IPR050763">
    <property type="entry name" value="ABC_transporter_ATP-binding"/>
</dbReference>
<comment type="caution">
    <text evidence="7">The sequence shown here is derived from an EMBL/GenBank/DDBJ whole genome shotgun (WGS) entry which is preliminary data.</text>
</comment>
<accession>A0ABS9KIB9</accession>
<evidence type="ECO:0000256" key="3">
    <source>
        <dbReference type="ARBA" id="ARBA00022458"/>
    </source>
</evidence>
<evidence type="ECO:0000256" key="4">
    <source>
        <dbReference type="ARBA" id="ARBA00022741"/>
    </source>
</evidence>
<dbReference type="InterPro" id="IPR003593">
    <property type="entry name" value="AAA+_ATPase"/>
</dbReference>
<dbReference type="InterPro" id="IPR003439">
    <property type="entry name" value="ABC_transporter-like_ATP-bd"/>
</dbReference>
<reference evidence="7" key="2">
    <citation type="submission" date="2024-05" db="EMBL/GenBank/DDBJ databases">
        <title>Rhodohalobacter halophilus gen. nov., sp. nov., a moderately halophilic member of the family Balneolaceae.</title>
        <authorList>
            <person name="Xia J."/>
        </authorList>
    </citation>
    <scope>NUCLEOTIDE SEQUENCE</scope>
    <source>
        <strain evidence="7">WB101</strain>
    </source>
</reference>
<evidence type="ECO:0000256" key="5">
    <source>
        <dbReference type="ARBA" id="ARBA00022840"/>
    </source>
</evidence>
<sequence>MATIEVENLSKTFGKTVAVDDVSFEAQRGRIFGLLGPNGAGKTTTIRMINYIIPQDSGKITIQGVRVSPKTQKMIGYMPEERGLYKKMKVGEQLMYLAQLKGLDASTAKKQIRYWLERFSASDWHSKVVGELSKGMSQKIQFISTIVHDPEIYIFDEPFSGLDPINSELLKEIIIELREKGKTILFSTHRMEQVEQMCDDICLFNNGKVVLTGNLRSIKKEFGKNTVLLEFQGDGTFLDELDDIRINNRSTNFAEIRILNGLDHQEILKKAMERAEIHKFQLVEPSLNEIFISTVGEDNIKNKEELQA</sequence>
<gene>
    <name evidence="7" type="ORF">L6773_18600</name>
</gene>
<dbReference type="PANTHER" id="PTHR42711:SF5">
    <property type="entry name" value="ABC TRANSPORTER ATP-BINDING PROTEIN NATA"/>
    <property type="match status" value="1"/>
</dbReference>
<dbReference type="PANTHER" id="PTHR42711">
    <property type="entry name" value="ABC TRANSPORTER ATP-BINDING PROTEIN"/>
    <property type="match status" value="1"/>
</dbReference>
<dbReference type="InterPro" id="IPR017871">
    <property type="entry name" value="ABC_transporter-like_CS"/>
</dbReference>
<keyword evidence="4" id="KW-0547">Nucleotide-binding</keyword>
<dbReference type="SUPFAM" id="SSF52540">
    <property type="entry name" value="P-loop containing nucleoside triphosphate hydrolases"/>
    <property type="match status" value="1"/>
</dbReference>
<comment type="similarity">
    <text evidence="1">Belongs to the ABC transporter superfamily.</text>
</comment>
<evidence type="ECO:0000313" key="8">
    <source>
        <dbReference type="Proteomes" id="UP001165366"/>
    </source>
</evidence>
<dbReference type="Pfam" id="PF13732">
    <property type="entry name" value="DrrA1-3_C"/>
    <property type="match status" value="1"/>
</dbReference>
<dbReference type="SMART" id="SM00382">
    <property type="entry name" value="AAA"/>
    <property type="match status" value="1"/>
</dbReference>
<feature type="domain" description="ABC transporter" evidence="6">
    <location>
        <begin position="4"/>
        <end position="231"/>
    </location>
</feature>
<keyword evidence="5 7" id="KW-0067">ATP-binding</keyword>
<organism evidence="7 8">
    <name type="scientific">Rhodohalobacter sulfatireducens</name>
    <dbReference type="NCBI Taxonomy" id="2911366"/>
    <lineage>
        <taxon>Bacteria</taxon>
        <taxon>Pseudomonadati</taxon>
        <taxon>Balneolota</taxon>
        <taxon>Balneolia</taxon>
        <taxon>Balneolales</taxon>
        <taxon>Balneolaceae</taxon>
        <taxon>Rhodohalobacter</taxon>
    </lineage>
</organism>
<protein>
    <submittedName>
        <fullName evidence="7">ATP-binding cassette domain-containing protein</fullName>
    </submittedName>
</protein>
<evidence type="ECO:0000259" key="6">
    <source>
        <dbReference type="PROSITE" id="PS50893"/>
    </source>
</evidence>
<keyword evidence="3" id="KW-0536">Nodulation</keyword>
<dbReference type="RefSeq" id="WP_237856021.1">
    <property type="nucleotide sequence ID" value="NZ_JAKLWS010000036.1"/>
</dbReference>
<dbReference type="Gene3D" id="3.40.50.300">
    <property type="entry name" value="P-loop containing nucleotide triphosphate hydrolases"/>
    <property type="match status" value="1"/>
</dbReference>
<dbReference type="GO" id="GO:0005524">
    <property type="term" value="F:ATP binding"/>
    <property type="evidence" value="ECO:0007669"/>
    <property type="project" value="UniProtKB-KW"/>
</dbReference>
<dbReference type="PROSITE" id="PS50893">
    <property type="entry name" value="ABC_TRANSPORTER_2"/>
    <property type="match status" value="1"/>
</dbReference>
<reference evidence="7" key="1">
    <citation type="submission" date="2022-01" db="EMBL/GenBank/DDBJ databases">
        <authorList>
            <person name="Wang Y."/>
        </authorList>
    </citation>
    <scope>NUCLEOTIDE SEQUENCE</scope>
    <source>
        <strain evidence="7">WB101</strain>
    </source>
</reference>
<keyword evidence="2" id="KW-0813">Transport</keyword>
<dbReference type="Pfam" id="PF00005">
    <property type="entry name" value="ABC_tran"/>
    <property type="match status" value="1"/>
</dbReference>
<evidence type="ECO:0000256" key="2">
    <source>
        <dbReference type="ARBA" id="ARBA00022448"/>
    </source>
</evidence>
<dbReference type="EMBL" id="JAKLWS010000036">
    <property type="protein sequence ID" value="MCG2590590.1"/>
    <property type="molecule type" value="Genomic_DNA"/>
</dbReference>
<dbReference type="InterPro" id="IPR027417">
    <property type="entry name" value="P-loop_NTPase"/>
</dbReference>